<dbReference type="InterPro" id="IPR006439">
    <property type="entry name" value="HAD-SF_hydro_IA"/>
</dbReference>
<keyword evidence="2" id="KW-1185">Reference proteome</keyword>
<dbReference type="InterPro" id="IPR050155">
    <property type="entry name" value="HAD-like_hydrolase_sf"/>
</dbReference>
<dbReference type="RefSeq" id="WP_310310944.1">
    <property type="nucleotide sequence ID" value="NZ_BAAAXB010000001.1"/>
</dbReference>
<reference evidence="1 2" key="1">
    <citation type="submission" date="2023-07" db="EMBL/GenBank/DDBJ databases">
        <title>Sequencing the genomes of 1000 actinobacteria strains.</title>
        <authorList>
            <person name="Klenk H.-P."/>
        </authorList>
    </citation>
    <scope>NUCLEOTIDE SEQUENCE [LARGE SCALE GENOMIC DNA]</scope>
    <source>
        <strain evidence="1 2">DSM 43749</strain>
    </source>
</reference>
<dbReference type="InterPro" id="IPR023214">
    <property type="entry name" value="HAD_sf"/>
</dbReference>
<sequence>MTKNNVSLDSLETLRDILVRTEGLLLDFDGPMCSIFADMPASYVADQLRRVLSDEEGIELAVDLRITQDPFDVLAYAVTLGKEVGSLVESVLTTYEIEAVSTVGLTNGVFDLISSWHYSGRKLAIVSNNSHNAIEFFLEKQGLTDLISAVSARAGSDTSLLKPNPYLIRQAIVALSLQPQACTIVGDSIADIDAAKAAQVTAIGYVNRPAKALALSRASALVTSIEYIVEALG</sequence>
<dbReference type="Pfam" id="PF13419">
    <property type="entry name" value="HAD_2"/>
    <property type="match status" value="1"/>
</dbReference>
<dbReference type="InterPro" id="IPR041492">
    <property type="entry name" value="HAD_2"/>
</dbReference>
<dbReference type="PANTHER" id="PTHR43434">
    <property type="entry name" value="PHOSPHOGLYCOLATE PHOSPHATASE"/>
    <property type="match status" value="1"/>
</dbReference>
<proteinExistence type="predicted"/>
<gene>
    <name evidence="1" type="ORF">J2S66_005936</name>
</gene>
<dbReference type="Gene3D" id="3.40.50.1000">
    <property type="entry name" value="HAD superfamily/HAD-like"/>
    <property type="match status" value="1"/>
</dbReference>
<accession>A0ABU1Q3S2</accession>
<comment type="caution">
    <text evidence="1">The sequence shown here is derived from an EMBL/GenBank/DDBJ whole genome shotgun (WGS) entry which is preliminary data.</text>
</comment>
<dbReference type="EMBL" id="JAVDSG010000001">
    <property type="protein sequence ID" value="MDR6597552.1"/>
    <property type="molecule type" value="Genomic_DNA"/>
</dbReference>
<dbReference type="Proteomes" id="UP001268819">
    <property type="component" value="Unassembled WGS sequence"/>
</dbReference>
<dbReference type="InterPro" id="IPR036412">
    <property type="entry name" value="HAD-like_sf"/>
</dbReference>
<protein>
    <submittedName>
        <fullName evidence="1">Beta-phosphoglucomutase-like phosphatase (HAD superfamily)</fullName>
    </submittedName>
</protein>
<name>A0ABU1Q3S2_9PSEU</name>
<evidence type="ECO:0000313" key="2">
    <source>
        <dbReference type="Proteomes" id="UP001268819"/>
    </source>
</evidence>
<dbReference type="SUPFAM" id="SSF56784">
    <property type="entry name" value="HAD-like"/>
    <property type="match status" value="1"/>
</dbReference>
<organism evidence="1 2">
    <name type="scientific">Saccharothrix longispora</name>
    <dbReference type="NCBI Taxonomy" id="33920"/>
    <lineage>
        <taxon>Bacteria</taxon>
        <taxon>Bacillati</taxon>
        <taxon>Actinomycetota</taxon>
        <taxon>Actinomycetes</taxon>
        <taxon>Pseudonocardiales</taxon>
        <taxon>Pseudonocardiaceae</taxon>
        <taxon>Saccharothrix</taxon>
    </lineage>
</organism>
<evidence type="ECO:0000313" key="1">
    <source>
        <dbReference type="EMBL" id="MDR6597552.1"/>
    </source>
</evidence>
<dbReference type="PANTHER" id="PTHR43434:SF1">
    <property type="entry name" value="PHOSPHOGLYCOLATE PHOSPHATASE"/>
    <property type="match status" value="1"/>
</dbReference>
<dbReference type="NCBIfam" id="TIGR01549">
    <property type="entry name" value="HAD-SF-IA-v1"/>
    <property type="match status" value="1"/>
</dbReference>